<accession>A0ACB8ZFI4</accession>
<proteinExistence type="predicted"/>
<comment type="caution">
    <text evidence="1">The sequence shown here is derived from an EMBL/GenBank/DDBJ whole genome shotgun (WGS) entry which is preliminary data.</text>
</comment>
<name>A0ACB8ZFI4_9ASTR</name>
<dbReference type="EMBL" id="CM042043">
    <property type="protein sequence ID" value="KAI3696454.1"/>
    <property type="molecule type" value="Genomic_DNA"/>
</dbReference>
<reference evidence="1 2" key="2">
    <citation type="journal article" date="2022" name="Mol. Ecol. Resour.">
        <title>The genomes of chicory, endive, great burdock and yacon provide insights into Asteraceae paleo-polyploidization history and plant inulin production.</title>
        <authorList>
            <person name="Fan W."/>
            <person name="Wang S."/>
            <person name="Wang H."/>
            <person name="Wang A."/>
            <person name="Jiang F."/>
            <person name="Liu H."/>
            <person name="Zhao H."/>
            <person name="Xu D."/>
            <person name="Zhang Y."/>
        </authorList>
    </citation>
    <scope>NUCLEOTIDE SEQUENCE [LARGE SCALE GENOMIC DNA]</scope>
    <source>
        <strain evidence="2">cv. Yunnan</strain>
        <tissue evidence="1">Leaves</tissue>
    </source>
</reference>
<evidence type="ECO:0000313" key="1">
    <source>
        <dbReference type="EMBL" id="KAI3696454.1"/>
    </source>
</evidence>
<protein>
    <submittedName>
        <fullName evidence="1">Uncharacterized protein</fullName>
    </submittedName>
</protein>
<keyword evidence="2" id="KW-1185">Reference proteome</keyword>
<organism evidence="1 2">
    <name type="scientific">Smallanthus sonchifolius</name>
    <dbReference type="NCBI Taxonomy" id="185202"/>
    <lineage>
        <taxon>Eukaryota</taxon>
        <taxon>Viridiplantae</taxon>
        <taxon>Streptophyta</taxon>
        <taxon>Embryophyta</taxon>
        <taxon>Tracheophyta</taxon>
        <taxon>Spermatophyta</taxon>
        <taxon>Magnoliopsida</taxon>
        <taxon>eudicotyledons</taxon>
        <taxon>Gunneridae</taxon>
        <taxon>Pentapetalae</taxon>
        <taxon>asterids</taxon>
        <taxon>campanulids</taxon>
        <taxon>Asterales</taxon>
        <taxon>Asteraceae</taxon>
        <taxon>Asteroideae</taxon>
        <taxon>Heliantheae alliance</taxon>
        <taxon>Millerieae</taxon>
        <taxon>Smallanthus</taxon>
    </lineage>
</organism>
<evidence type="ECO:0000313" key="2">
    <source>
        <dbReference type="Proteomes" id="UP001056120"/>
    </source>
</evidence>
<reference evidence="2" key="1">
    <citation type="journal article" date="2022" name="Mol. Ecol. Resour.">
        <title>The genomes of chicory, endive, great burdock and yacon provide insights into Asteraceae palaeo-polyploidization history and plant inulin production.</title>
        <authorList>
            <person name="Fan W."/>
            <person name="Wang S."/>
            <person name="Wang H."/>
            <person name="Wang A."/>
            <person name="Jiang F."/>
            <person name="Liu H."/>
            <person name="Zhao H."/>
            <person name="Xu D."/>
            <person name="Zhang Y."/>
        </authorList>
    </citation>
    <scope>NUCLEOTIDE SEQUENCE [LARGE SCALE GENOMIC DNA]</scope>
    <source>
        <strain evidence="2">cv. Yunnan</strain>
    </source>
</reference>
<sequence>MEFGVILALIILYTNLGFFPSLAALVSTVLVIIIDTPLANMQKDFQTKVMESKDSRIKATAEILKSIRHSWESNFKKKLIDLREKNETGSRNTCIHARPLLSYFGHHLR</sequence>
<gene>
    <name evidence="1" type="ORF">L1987_79470</name>
</gene>
<dbReference type="Proteomes" id="UP001056120">
    <property type="component" value="Linkage Group LG26"/>
</dbReference>